<feature type="domain" description="Retroviral polymerase SH3-like" evidence="1">
    <location>
        <begin position="23"/>
        <end position="82"/>
    </location>
</feature>
<name>A0A9D5H160_PEA</name>
<dbReference type="Gramene" id="Psat01G0576300-T1">
    <property type="protein sequence ID" value="KAI5448472.1"/>
    <property type="gene ID" value="KIW84_015763"/>
</dbReference>
<dbReference type="InterPro" id="IPR057670">
    <property type="entry name" value="SH3_retrovirus"/>
</dbReference>
<evidence type="ECO:0000313" key="3">
    <source>
        <dbReference type="Proteomes" id="UP001058974"/>
    </source>
</evidence>
<proteinExistence type="predicted"/>
<sequence length="337" mass="39100">MSEECWSGVKPSLSHMKVFGFIAHRHVPNQLRRKFDDKSSQMILIGYHSTIGYKLFDPVNKQIVINRDVIIDELKEYDVVDDEGELVHYAFYVDVEPVNAVEALKDSKGVKAMNEGLKSIEVNNIWALVKLLQGKKVVDVKWVYKMKLNPKSSRGLMMHQRRYACEILKNFEMQDCNPTSTPSEPILQLSKDSDEDDVDLTQYIRLIGSLRYVCHTRHDLAYNVKLDRSRSRESHCRSESSGFWSYAYGTRQYAYEMAGTRMALGNTRMDEEDDVLNVFWSLLVRVWECDTRSIRVWAWALRVWIWSGVGNTRMGIGNTRMGRMVIFCDVVVQFLVV</sequence>
<dbReference type="Proteomes" id="UP001058974">
    <property type="component" value="Chromosome 1"/>
</dbReference>
<evidence type="ECO:0000313" key="2">
    <source>
        <dbReference type="EMBL" id="KAI5448472.1"/>
    </source>
</evidence>
<accession>A0A9D5H160</accession>
<gene>
    <name evidence="2" type="ORF">KIW84_015763</name>
</gene>
<comment type="caution">
    <text evidence="2">The sequence shown here is derived from an EMBL/GenBank/DDBJ whole genome shotgun (WGS) entry which is preliminary data.</text>
</comment>
<organism evidence="2 3">
    <name type="scientific">Pisum sativum</name>
    <name type="common">Garden pea</name>
    <name type="synonym">Lathyrus oleraceus</name>
    <dbReference type="NCBI Taxonomy" id="3888"/>
    <lineage>
        <taxon>Eukaryota</taxon>
        <taxon>Viridiplantae</taxon>
        <taxon>Streptophyta</taxon>
        <taxon>Embryophyta</taxon>
        <taxon>Tracheophyta</taxon>
        <taxon>Spermatophyta</taxon>
        <taxon>Magnoliopsida</taxon>
        <taxon>eudicotyledons</taxon>
        <taxon>Gunneridae</taxon>
        <taxon>Pentapetalae</taxon>
        <taxon>rosids</taxon>
        <taxon>fabids</taxon>
        <taxon>Fabales</taxon>
        <taxon>Fabaceae</taxon>
        <taxon>Papilionoideae</taxon>
        <taxon>50 kb inversion clade</taxon>
        <taxon>NPAAA clade</taxon>
        <taxon>Hologalegina</taxon>
        <taxon>IRL clade</taxon>
        <taxon>Fabeae</taxon>
        <taxon>Lathyrus</taxon>
    </lineage>
</organism>
<dbReference type="EMBL" id="JAMSHJ010000001">
    <property type="protein sequence ID" value="KAI5448472.1"/>
    <property type="molecule type" value="Genomic_DNA"/>
</dbReference>
<dbReference type="Pfam" id="PF25597">
    <property type="entry name" value="SH3_retrovirus"/>
    <property type="match status" value="1"/>
</dbReference>
<protein>
    <recommendedName>
        <fullName evidence="1">Retroviral polymerase SH3-like domain-containing protein</fullName>
    </recommendedName>
</protein>
<evidence type="ECO:0000259" key="1">
    <source>
        <dbReference type="Pfam" id="PF25597"/>
    </source>
</evidence>
<dbReference type="AlphaFoldDB" id="A0A9D5H160"/>
<reference evidence="2 3" key="1">
    <citation type="journal article" date="2022" name="Nat. Genet.">
        <title>Improved pea reference genome and pan-genome highlight genomic features and evolutionary characteristics.</title>
        <authorList>
            <person name="Yang T."/>
            <person name="Liu R."/>
            <person name="Luo Y."/>
            <person name="Hu S."/>
            <person name="Wang D."/>
            <person name="Wang C."/>
            <person name="Pandey M.K."/>
            <person name="Ge S."/>
            <person name="Xu Q."/>
            <person name="Li N."/>
            <person name="Li G."/>
            <person name="Huang Y."/>
            <person name="Saxena R.K."/>
            <person name="Ji Y."/>
            <person name="Li M."/>
            <person name="Yan X."/>
            <person name="He Y."/>
            <person name="Liu Y."/>
            <person name="Wang X."/>
            <person name="Xiang C."/>
            <person name="Varshney R.K."/>
            <person name="Ding H."/>
            <person name="Gao S."/>
            <person name="Zong X."/>
        </authorList>
    </citation>
    <scope>NUCLEOTIDE SEQUENCE [LARGE SCALE GENOMIC DNA]</scope>
    <source>
        <strain evidence="2 3">cv. Zhongwan 6</strain>
    </source>
</reference>
<keyword evidence="3" id="KW-1185">Reference proteome</keyword>